<name>A0A2K9ZGV4_RHILE</name>
<organism evidence="1 2">
    <name type="scientific">Rhizobium leguminosarum</name>
    <dbReference type="NCBI Taxonomy" id="384"/>
    <lineage>
        <taxon>Bacteria</taxon>
        <taxon>Pseudomonadati</taxon>
        <taxon>Pseudomonadota</taxon>
        <taxon>Alphaproteobacteria</taxon>
        <taxon>Hyphomicrobiales</taxon>
        <taxon>Rhizobiaceae</taxon>
        <taxon>Rhizobium/Agrobacterium group</taxon>
        <taxon>Rhizobium</taxon>
    </lineage>
</organism>
<evidence type="ECO:0000313" key="2">
    <source>
        <dbReference type="Proteomes" id="UP000238523"/>
    </source>
</evidence>
<evidence type="ECO:0000313" key="1">
    <source>
        <dbReference type="EMBL" id="AUW47497.1"/>
    </source>
</evidence>
<gene>
    <name evidence="1" type="ORF">CUJ84_pRLN3000376</name>
</gene>
<dbReference type="Proteomes" id="UP000238523">
    <property type="component" value="Plasmid pRLN3"/>
</dbReference>
<dbReference type="AlphaFoldDB" id="A0A2K9ZGV4"/>
<sequence length="61" mass="7010">MDDRDRLLGMQKLVIDQLNWVTVFEQGANSCLRKPVLFLVFSSLTKVCSQRAILLLRAMDL</sequence>
<reference evidence="1 2" key="1">
    <citation type="submission" date="2017-11" db="EMBL/GenBank/DDBJ databases">
        <title>Complete genome of Rhizobium leguminosarum Norway, an ineffective micro-symbiont.</title>
        <authorList>
            <person name="Hoffrichter A."/>
            <person name="Liang J."/>
            <person name="Brachmann A."/>
            <person name="Marin M."/>
        </authorList>
    </citation>
    <scope>NUCLEOTIDE SEQUENCE [LARGE SCALE GENOMIC DNA]</scope>
    <source>
        <strain evidence="1 2">Norway</strain>
        <plasmid evidence="2">prln3</plasmid>
    </source>
</reference>
<dbReference type="EMBL" id="CP025015">
    <property type="protein sequence ID" value="AUW47497.1"/>
    <property type="molecule type" value="Genomic_DNA"/>
</dbReference>
<protein>
    <submittedName>
        <fullName evidence="1">Uncharacterized protein</fullName>
    </submittedName>
</protein>
<accession>A0A2K9ZGV4</accession>
<proteinExistence type="predicted"/>
<geneLocation type="plasmid" evidence="2">
    <name>prln3</name>
</geneLocation>
<keyword evidence="1" id="KW-0614">Plasmid</keyword>